<evidence type="ECO:0000313" key="1">
    <source>
        <dbReference type="EMBL" id="PSB20138.1"/>
    </source>
</evidence>
<proteinExistence type="predicted"/>
<sequence length="155" mass="17383">MKRTWLIALTLTLITVALLVPRSDRFLKKPSTLSWCPESAIASSDHSTDHSTEKIHASKIIVEPWEGRHNVYGIFVLPSGYQANHFFAVSVDESNLYCGGVKMLDQPAYGVSIQPGERIAIGHLRTRTALWLLTKGKQEELEQPSNWVLRAEKQG</sequence>
<protein>
    <submittedName>
        <fullName evidence="1">Uncharacterized protein</fullName>
    </submittedName>
</protein>
<name>A0A2T1DI23_9CYAN</name>
<dbReference type="Proteomes" id="UP000238634">
    <property type="component" value="Unassembled WGS sequence"/>
</dbReference>
<organism evidence="1 2">
    <name type="scientific">Phormidesmis priestleyi ULC007</name>
    <dbReference type="NCBI Taxonomy" id="1920490"/>
    <lineage>
        <taxon>Bacteria</taxon>
        <taxon>Bacillati</taxon>
        <taxon>Cyanobacteriota</taxon>
        <taxon>Cyanophyceae</taxon>
        <taxon>Leptolyngbyales</taxon>
        <taxon>Leptolyngbyaceae</taxon>
        <taxon>Phormidesmis</taxon>
    </lineage>
</organism>
<dbReference type="EMBL" id="PVWG01000007">
    <property type="protein sequence ID" value="PSB20138.1"/>
    <property type="molecule type" value="Genomic_DNA"/>
</dbReference>
<dbReference type="AlphaFoldDB" id="A0A2T1DI23"/>
<comment type="caution">
    <text evidence="1">The sequence shown here is derived from an EMBL/GenBank/DDBJ whole genome shotgun (WGS) entry which is preliminary data.</text>
</comment>
<reference evidence="1 2" key="1">
    <citation type="submission" date="2018-02" db="EMBL/GenBank/DDBJ databases">
        <authorList>
            <person name="Cohen D.B."/>
            <person name="Kent A.D."/>
        </authorList>
    </citation>
    <scope>NUCLEOTIDE SEQUENCE [LARGE SCALE GENOMIC DNA]</scope>
    <source>
        <strain evidence="1 2">ULC007</strain>
    </source>
</reference>
<accession>A0A2T1DI23</accession>
<gene>
    <name evidence="1" type="ORF">C7B65_08785</name>
</gene>
<evidence type="ECO:0000313" key="2">
    <source>
        <dbReference type="Proteomes" id="UP000238634"/>
    </source>
</evidence>
<keyword evidence="2" id="KW-1185">Reference proteome</keyword>
<reference evidence="1 2" key="2">
    <citation type="submission" date="2018-03" db="EMBL/GenBank/DDBJ databases">
        <title>The ancient ancestry and fast evolution of plastids.</title>
        <authorList>
            <person name="Moore K.R."/>
            <person name="Magnabosco C."/>
            <person name="Momper L."/>
            <person name="Gold D.A."/>
            <person name="Bosak T."/>
            <person name="Fournier G.P."/>
        </authorList>
    </citation>
    <scope>NUCLEOTIDE SEQUENCE [LARGE SCALE GENOMIC DNA]</scope>
    <source>
        <strain evidence="1 2">ULC007</strain>
    </source>
</reference>